<dbReference type="AlphaFoldDB" id="A0A1J5RZP7"/>
<dbReference type="EMBL" id="MLJW01000085">
    <property type="protein sequence ID" value="OIR01322.1"/>
    <property type="molecule type" value="Genomic_DNA"/>
</dbReference>
<dbReference type="Pfam" id="PF11848">
    <property type="entry name" value="DUF3368"/>
    <property type="match status" value="1"/>
</dbReference>
<reference evidence="1" key="1">
    <citation type="submission" date="2016-10" db="EMBL/GenBank/DDBJ databases">
        <title>Sequence of Gallionella enrichment culture.</title>
        <authorList>
            <person name="Poehlein A."/>
            <person name="Muehling M."/>
            <person name="Daniel R."/>
        </authorList>
    </citation>
    <scope>NUCLEOTIDE SEQUENCE</scope>
</reference>
<evidence type="ECO:0008006" key="2">
    <source>
        <dbReference type="Google" id="ProtNLM"/>
    </source>
</evidence>
<protein>
    <recommendedName>
        <fullName evidence="2">PIN domain-containing protein</fullName>
    </recommendedName>
</protein>
<dbReference type="Gene3D" id="3.40.50.1010">
    <property type="entry name" value="5'-nuclease"/>
    <property type="match status" value="1"/>
</dbReference>
<sequence length="168" mass="19191">MKLAITDACIFIDVYNLELTAHFFKLGIEIHTSYDVFNELYPHQKDGLASYLSSGKLTLHNLNNDDRVVMYTENYPLSLSDNDKTVLHLAGKIGAMVLSSDKNVRTYARKKAIEYHGMLWIFDRLVDTGLLDAATAAVKLNSLISTNSIYRNNKELVREMNIRLKEWC</sequence>
<organism evidence="1">
    <name type="scientific">mine drainage metagenome</name>
    <dbReference type="NCBI Taxonomy" id="410659"/>
    <lineage>
        <taxon>unclassified sequences</taxon>
        <taxon>metagenomes</taxon>
        <taxon>ecological metagenomes</taxon>
    </lineage>
</organism>
<dbReference type="SUPFAM" id="SSF88723">
    <property type="entry name" value="PIN domain-like"/>
    <property type="match status" value="1"/>
</dbReference>
<comment type="caution">
    <text evidence="1">The sequence shown here is derived from an EMBL/GenBank/DDBJ whole genome shotgun (WGS) entry which is preliminary data.</text>
</comment>
<proteinExistence type="predicted"/>
<dbReference type="InterPro" id="IPR029060">
    <property type="entry name" value="PIN-like_dom_sf"/>
</dbReference>
<evidence type="ECO:0000313" key="1">
    <source>
        <dbReference type="EMBL" id="OIR01322.1"/>
    </source>
</evidence>
<accession>A0A1J5RZP7</accession>
<dbReference type="InterPro" id="IPR021799">
    <property type="entry name" value="PIN-like_prokaryotic"/>
</dbReference>
<gene>
    <name evidence="1" type="ORF">GALL_166100</name>
</gene>
<name>A0A1J5RZP7_9ZZZZ</name>